<organism evidence="12 13">
    <name type="scientific">Streptoalloteichus hindustanus</name>
    <dbReference type="NCBI Taxonomy" id="2017"/>
    <lineage>
        <taxon>Bacteria</taxon>
        <taxon>Bacillati</taxon>
        <taxon>Actinomycetota</taxon>
        <taxon>Actinomycetes</taxon>
        <taxon>Pseudonocardiales</taxon>
        <taxon>Pseudonocardiaceae</taxon>
        <taxon>Streptoalloteichus</taxon>
    </lineage>
</organism>
<evidence type="ECO:0000256" key="1">
    <source>
        <dbReference type="ARBA" id="ARBA00001412"/>
    </source>
</evidence>
<dbReference type="Pfam" id="PF02837">
    <property type="entry name" value="Glyco_hydro_2_N"/>
    <property type="match status" value="1"/>
</dbReference>
<dbReference type="InterPro" id="IPR004199">
    <property type="entry name" value="B-gal_small/dom_5"/>
</dbReference>
<dbReference type="InterPro" id="IPR006102">
    <property type="entry name" value="Ig-like_GH2"/>
</dbReference>
<dbReference type="GO" id="GO:0005990">
    <property type="term" value="P:lactose catabolic process"/>
    <property type="evidence" value="ECO:0007669"/>
    <property type="project" value="TreeGrafter"/>
</dbReference>
<dbReference type="InterPro" id="IPR011013">
    <property type="entry name" value="Gal_mutarotase_sf_dom"/>
</dbReference>
<comment type="similarity">
    <text evidence="2">Belongs to the glycosyl hydrolase 2 family.</text>
</comment>
<dbReference type="GO" id="GO:0030246">
    <property type="term" value="F:carbohydrate binding"/>
    <property type="evidence" value="ECO:0007669"/>
    <property type="project" value="InterPro"/>
</dbReference>
<dbReference type="SUPFAM" id="SSF74650">
    <property type="entry name" value="Galactose mutarotase-like"/>
    <property type="match status" value="1"/>
</dbReference>
<dbReference type="SUPFAM" id="SSF49303">
    <property type="entry name" value="beta-Galactosidase/glucuronidase domain"/>
    <property type="match status" value="2"/>
</dbReference>
<dbReference type="InterPro" id="IPR018905">
    <property type="entry name" value="A-galactase_NEW3"/>
</dbReference>
<evidence type="ECO:0000256" key="3">
    <source>
        <dbReference type="ARBA" id="ARBA00012756"/>
    </source>
</evidence>
<dbReference type="Gene3D" id="2.60.120.260">
    <property type="entry name" value="Galactose-binding domain-like"/>
    <property type="match status" value="1"/>
</dbReference>
<dbReference type="InterPro" id="IPR008979">
    <property type="entry name" value="Galactose-bd-like_sf"/>
</dbReference>
<keyword evidence="7" id="KW-0326">Glycosidase</keyword>
<dbReference type="GO" id="GO:0004565">
    <property type="term" value="F:beta-galactosidase activity"/>
    <property type="evidence" value="ECO:0007669"/>
    <property type="project" value="UniProtKB-EC"/>
</dbReference>
<protein>
    <recommendedName>
        <fullName evidence="3">beta-galactosidase</fullName>
        <ecNumber evidence="3">3.2.1.23</ecNumber>
    </recommendedName>
    <alternativeName>
        <fullName evidence="8">Lactase</fullName>
    </alternativeName>
</protein>
<feature type="compositionally biased region" description="Low complexity" evidence="9">
    <location>
        <begin position="1377"/>
        <end position="1390"/>
    </location>
</feature>
<evidence type="ECO:0000259" key="10">
    <source>
        <dbReference type="SMART" id="SM00560"/>
    </source>
</evidence>
<dbReference type="Gene3D" id="3.20.20.80">
    <property type="entry name" value="Glycosidases"/>
    <property type="match status" value="1"/>
</dbReference>
<reference evidence="12 13" key="1">
    <citation type="submission" date="2016-11" db="EMBL/GenBank/DDBJ databases">
        <authorList>
            <person name="Jaros S."/>
            <person name="Januszkiewicz K."/>
            <person name="Wedrychowicz H."/>
        </authorList>
    </citation>
    <scope>NUCLEOTIDE SEQUENCE [LARGE SCALE GENOMIC DNA]</scope>
    <source>
        <strain evidence="12 13">DSM 44523</strain>
    </source>
</reference>
<accession>A0A1M5LPC7</accession>
<proteinExistence type="inferred from homology"/>
<dbReference type="OrthoDB" id="9762066at2"/>
<keyword evidence="5" id="KW-0378">Hydrolase</keyword>
<dbReference type="SUPFAM" id="SSF51445">
    <property type="entry name" value="(Trans)glycosidases"/>
    <property type="match status" value="1"/>
</dbReference>
<dbReference type="InterPro" id="IPR017853">
    <property type="entry name" value="GH"/>
</dbReference>
<dbReference type="Gene3D" id="2.60.40.10">
    <property type="entry name" value="Immunoglobulins"/>
    <property type="match status" value="2"/>
</dbReference>
<dbReference type="GO" id="GO:0009341">
    <property type="term" value="C:beta-galactosidase complex"/>
    <property type="evidence" value="ECO:0007669"/>
    <property type="project" value="InterPro"/>
</dbReference>
<dbReference type="Pfam" id="PF00703">
    <property type="entry name" value="Glyco_hydro_2"/>
    <property type="match status" value="1"/>
</dbReference>
<dbReference type="InterPro" id="IPR036156">
    <property type="entry name" value="Beta-gal/glucu_dom_sf"/>
</dbReference>
<dbReference type="Pfam" id="PF02836">
    <property type="entry name" value="Glyco_hydro_2_C"/>
    <property type="match status" value="1"/>
</dbReference>
<gene>
    <name evidence="12" type="ORF">SAMN05444320_11211</name>
</gene>
<evidence type="ECO:0000256" key="2">
    <source>
        <dbReference type="ARBA" id="ARBA00007401"/>
    </source>
</evidence>
<dbReference type="InterPro" id="IPR013783">
    <property type="entry name" value="Ig-like_fold"/>
</dbReference>
<dbReference type="InterPro" id="IPR006103">
    <property type="entry name" value="Glyco_hydro_2_cat"/>
</dbReference>
<dbReference type="SMART" id="SM01038">
    <property type="entry name" value="Bgal_small_N"/>
    <property type="match status" value="1"/>
</dbReference>
<dbReference type="Gene3D" id="2.70.98.10">
    <property type="match status" value="1"/>
</dbReference>
<keyword evidence="13" id="KW-1185">Reference proteome</keyword>
<feature type="domain" description="LamG-like jellyroll fold" evidence="10">
    <location>
        <begin position="656"/>
        <end position="789"/>
    </location>
</feature>
<dbReference type="PRINTS" id="PR00132">
    <property type="entry name" value="GLHYDRLASE2"/>
</dbReference>
<evidence type="ECO:0000256" key="9">
    <source>
        <dbReference type="SAM" id="MobiDB-lite"/>
    </source>
</evidence>
<dbReference type="Gene3D" id="2.60.120.200">
    <property type="match status" value="1"/>
</dbReference>
<evidence type="ECO:0000256" key="4">
    <source>
        <dbReference type="ARBA" id="ARBA00022729"/>
    </source>
</evidence>
<evidence type="ECO:0000313" key="12">
    <source>
        <dbReference type="EMBL" id="SHG66911.1"/>
    </source>
</evidence>
<dbReference type="PANTHER" id="PTHR46323">
    <property type="entry name" value="BETA-GALACTOSIDASE"/>
    <property type="match status" value="1"/>
</dbReference>
<dbReference type="InterPro" id="IPR014718">
    <property type="entry name" value="GH-type_carb-bd"/>
</dbReference>
<dbReference type="InterPro" id="IPR032312">
    <property type="entry name" value="LacZ_4"/>
</dbReference>
<dbReference type="InterPro" id="IPR006101">
    <property type="entry name" value="Glyco_hydro_2"/>
</dbReference>
<dbReference type="InterPro" id="IPR013320">
    <property type="entry name" value="ConA-like_dom_sf"/>
</dbReference>
<dbReference type="InterPro" id="IPR006104">
    <property type="entry name" value="Glyco_hydro_2_N"/>
</dbReference>
<evidence type="ECO:0000256" key="8">
    <source>
        <dbReference type="ARBA" id="ARBA00032230"/>
    </source>
</evidence>
<dbReference type="PANTHER" id="PTHR46323:SF2">
    <property type="entry name" value="BETA-GALACTOSIDASE"/>
    <property type="match status" value="1"/>
</dbReference>
<keyword evidence="4" id="KW-0732">Signal</keyword>
<dbReference type="InterPro" id="IPR006558">
    <property type="entry name" value="LamG-like"/>
</dbReference>
<sequence length="1397" mass="153045">MARGRRDFLVHRATVLLPVLTVLLATWFGQGVVAVAPLAGPPADVYRYLDDPEMVAEGQEAPHAELRPYADTSAAVRGDRVSPWVHLLDGEWRLRMADRPQDLPARFAAGGQDTSGWRTVTVPHTWQTDGLDHPVFRNSPTEMWPDDPPRTPRDLNPTGAYLRDFELPENWSGRRALLRFEGVTSAYLVWVNGTYVGYDQGGYTPAEFDVTDHLRPGGNTLAVQVHRWSAGSYLEDYDQWRYSGIFRSVWLYAPPRTHLRDVTITTDLDAAYRDATLTADVEIARRGGPTGTHQVRATLHDPGGDPVSLLTGSVEVGETGGAVRLSGRVSDPPKWTDETPNRHTLVVELVDQGGAVTHVTSQPVGFRKIEIRDRQVLVNGRRVVVRGVNRAETDPTTGRHVSAERTAEDARLLKRLNVNAVRTAHYPADPSFYDLADRLGLWVDDEMEVETHNHQACPDDCLADRPEWQKAFLDRFVAMVQRDKNHPSVLMWDTGNEAGLGRAHHAMAEWARAHAPGRPLYHQPGVPDGDAPFADVWGPRYPSPAVLEHIASITGKPVIMGEYAHAQGNSLGNFREFWDVVRRHPQVQGGFVWDLTDQEITRPLRTTPDASPTGALAWLSGMPEHVDGRSGRALSLSGLDDYVEVYRDPRFDEVSTAVTLDAWVRPASWSGDFTVIAKGDHQYALKMKTDRLLEFFVYNDGWHVIQAPVPGDWYGNWHRVSGTFDGAVLRLYIDGAEVGSTNWSGTVAGSTWPVNIGRNPETGDENIPTRMAHGVIDQVRIYHRALTPDELARDPRDQAVLALDLDEVTERGTYLSYGAGPSGNDGVLNPDRSLQPEATQMAWTHSPIRISDVAAREGRLAVVNERSFAGTDDLALRWRVTENGATVGQGEQPLQVPPGGRAEVRLSTVSGFTGPGSGSGSGSGAERWLTVEAVLAADSAWAKAGHVVSSQQFPIGGDLVAGPPALGAPPPVTATEDGDSVVVSGPDFRYAFDRRAGTLTSMVSRGVELLRRGPVLDAWRAPLNNERRDEELSWRAVGLDRLATAPGQIRVSQVGGEVRVDVPSTVAGAGDSSFRQLMTYTVNGNGEVRVRHRVEAQGAARRVPYLPRLGFTLQVPQEFHRFHWYGRGPVENYTDRRDGLPVDVYSSTVDEQYVPYSWPQDYGNHTDVRWASLTDGRTGGLLVAGDLQVSVTPFDAIDRAAYPFALRRNPGWNTLRVDHAVSGVGETFHPVLPEYQVRPGEEYGYSVLLRPLSADEVRGGGRPAGPAICRPAVSVGVDPVDVPAGGRTKARAVVGNPCPTPLRDLTVDLWTPDGWHAEPGRVELGELAPGATTTVEAELTRGANTAGGRRWFDAEVTATGTPEARVRSTARAEVRGTPVPTEDTTPVVSPRVWRPTR</sequence>
<evidence type="ECO:0000313" key="13">
    <source>
        <dbReference type="Proteomes" id="UP000184501"/>
    </source>
</evidence>
<dbReference type="EC" id="3.2.1.23" evidence="3"/>
<dbReference type="Pfam" id="PF13385">
    <property type="entry name" value="Laminin_G_3"/>
    <property type="match status" value="1"/>
</dbReference>
<feature type="region of interest" description="Disordered" evidence="9">
    <location>
        <begin position="1368"/>
        <end position="1397"/>
    </location>
</feature>
<name>A0A1M5LPC7_STRHI</name>
<dbReference type="InterPro" id="IPR050347">
    <property type="entry name" value="Bact_Beta-galactosidase"/>
</dbReference>
<feature type="domain" description="Beta galactosidase small chain/" evidence="11">
    <location>
        <begin position="982"/>
        <end position="1250"/>
    </location>
</feature>
<dbReference type="SUPFAM" id="SSF49785">
    <property type="entry name" value="Galactose-binding domain-like"/>
    <property type="match status" value="1"/>
</dbReference>
<dbReference type="Pfam" id="PF16353">
    <property type="entry name" value="LacZ_4"/>
    <property type="match status" value="1"/>
</dbReference>
<evidence type="ECO:0000259" key="11">
    <source>
        <dbReference type="SMART" id="SM01038"/>
    </source>
</evidence>
<comment type="catalytic activity">
    <reaction evidence="1">
        <text>Hydrolysis of terminal non-reducing beta-D-galactose residues in beta-D-galactosides.</text>
        <dbReference type="EC" id="3.2.1.23"/>
    </reaction>
</comment>
<evidence type="ECO:0000256" key="5">
    <source>
        <dbReference type="ARBA" id="ARBA00022801"/>
    </source>
</evidence>
<dbReference type="Pfam" id="PF02929">
    <property type="entry name" value="Bgal_small_N"/>
    <property type="match status" value="1"/>
</dbReference>
<dbReference type="RefSeq" id="WP_073488802.1">
    <property type="nucleotide sequence ID" value="NZ_FQVN01000012.1"/>
</dbReference>
<dbReference type="STRING" id="2017.SAMN05444320_11211"/>
<keyword evidence="6" id="KW-1015">Disulfide bond</keyword>
<dbReference type="Pfam" id="PF10633">
    <property type="entry name" value="NPCBM_assoc"/>
    <property type="match status" value="1"/>
</dbReference>
<dbReference type="SMART" id="SM00560">
    <property type="entry name" value="LamGL"/>
    <property type="match status" value="1"/>
</dbReference>
<evidence type="ECO:0000256" key="6">
    <source>
        <dbReference type="ARBA" id="ARBA00023157"/>
    </source>
</evidence>
<dbReference type="Proteomes" id="UP000184501">
    <property type="component" value="Unassembled WGS sequence"/>
</dbReference>
<dbReference type="SUPFAM" id="SSF49899">
    <property type="entry name" value="Concanavalin A-like lectins/glucanases"/>
    <property type="match status" value="1"/>
</dbReference>
<evidence type="ECO:0000256" key="7">
    <source>
        <dbReference type="ARBA" id="ARBA00023295"/>
    </source>
</evidence>
<dbReference type="EMBL" id="FQVN01000012">
    <property type="protein sequence ID" value="SHG66911.1"/>
    <property type="molecule type" value="Genomic_DNA"/>
</dbReference>